<protein>
    <recommendedName>
        <fullName evidence="3">Response regulatory domain-containing protein</fullName>
    </recommendedName>
</protein>
<name>A0A508SRX9_9BRAD</name>
<dbReference type="OrthoDB" id="582170at2"/>
<accession>A0A508SRX9</accession>
<reference evidence="1" key="1">
    <citation type="submission" date="2019-02" db="EMBL/GenBank/DDBJ databases">
        <authorList>
            <person name="Pothier F.J."/>
        </authorList>
    </citation>
    <scope>NUCLEOTIDE SEQUENCE</scope>
    <source>
        <strain evidence="1">CI-1B</strain>
    </source>
</reference>
<evidence type="ECO:0000313" key="2">
    <source>
        <dbReference type="Proteomes" id="UP000328092"/>
    </source>
</evidence>
<dbReference type="Gene3D" id="3.40.50.2300">
    <property type="match status" value="1"/>
</dbReference>
<dbReference type="InterPro" id="IPR011006">
    <property type="entry name" value="CheY-like_superfamily"/>
</dbReference>
<gene>
    <name evidence="1" type="ORF">CI1B_02360</name>
</gene>
<evidence type="ECO:0000313" key="1">
    <source>
        <dbReference type="EMBL" id="VIO65139.1"/>
    </source>
</evidence>
<dbReference type="AlphaFoldDB" id="A0A508SRX9"/>
<organism evidence="1 2">
    <name type="scientific">Bradyrhizobium ivorense</name>
    <dbReference type="NCBI Taxonomy" id="2511166"/>
    <lineage>
        <taxon>Bacteria</taxon>
        <taxon>Pseudomonadati</taxon>
        <taxon>Pseudomonadota</taxon>
        <taxon>Alphaproteobacteria</taxon>
        <taxon>Hyphomicrobiales</taxon>
        <taxon>Nitrobacteraceae</taxon>
        <taxon>Bradyrhizobium</taxon>
    </lineage>
</organism>
<dbReference type="EMBL" id="CAADFC020000004">
    <property type="protein sequence ID" value="VIO65139.1"/>
    <property type="molecule type" value="Genomic_DNA"/>
</dbReference>
<proteinExistence type="predicted"/>
<dbReference type="SUPFAM" id="SSF52172">
    <property type="entry name" value="CheY-like"/>
    <property type="match status" value="1"/>
</dbReference>
<keyword evidence="2" id="KW-1185">Reference proteome</keyword>
<dbReference type="Proteomes" id="UP000328092">
    <property type="component" value="Unassembled WGS sequence"/>
</dbReference>
<comment type="caution">
    <text evidence="1">The sequence shown here is derived from an EMBL/GenBank/DDBJ whole genome shotgun (WGS) entry which is preliminary data.</text>
</comment>
<evidence type="ECO:0008006" key="3">
    <source>
        <dbReference type="Google" id="ProtNLM"/>
    </source>
</evidence>
<sequence length="122" mass="13109">MRTILIVEDEYFIADDCASLVRQAGYRVAGPFCSIDDARPHLADACGALVDVNVNGTISYGLIDDLLKMGTPIALYTGYDKSNLPERFAHIPVVTKPRGCAEALEVLCEQIGSAGKGEAGRY</sequence>